<accession>A0A918X7B1</accession>
<dbReference type="AlphaFoldDB" id="A0A918X7B1"/>
<evidence type="ECO:0000313" key="1">
    <source>
        <dbReference type="EMBL" id="GHD15361.1"/>
    </source>
</evidence>
<protein>
    <recommendedName>
        <fullName evidence="3">Family 1 glycosylhydrolase</fullName>
    </recommendedName>
</protein>
<dbReference type="Proteomes" id="UP000638353">
    <property type="component" value="Unassembled WGS sequence"/>
</dbReference>
<proteinExistence type="predicted"/>
<evidence type="ECO:0008006" key="3">
    <source>
        <dbReference type="Google" id="ProtNLM"/>
    </source>
</evidence>
<gene>
    <name evidence="1" type="ORF">GCM10010334_75330</name>
</gene>
<organism evidence="1 2">
    <name type="scientific">Streptomyces finlayi</name>
    <dbReference type="NCBI Taxonomy" id="67296"/>
    <lineage>
        <taxon>Bacteria</taxon>
        <taxon>Bacillati</taxon>
        <taxon>Actinomycetota</taxon>
        <taxon>Actinomycetes</taxon>
        <taxon>Kitasatosporales</taxon>
        <taxon>Streptomycetaceae</taxon>
        <taxon>Streptomyces</taxon>
    </lineage>
</organism>
<sequence>MLPGEAAEQRGDVGGCFGGRFGAPARSAVRKKNSFDWYRKVIAANGEGLDG</sequence>
<name>A0A918X7B1_9ACTN</name>
<dbReference type="RefSeq" id="WP_189827665.1">
    <property type="nucleotide sequence ID" value="NZ_BMVC01000023.1"/>
</dbReference>
<dbReference type="EMBL" id="BMVC01000023">
    <property type="protein sequence ID" value="GHD15361.1"/>
    <property type="molecule type" value="Genomic_DNA"/>
</dbReference>
<reference evidence="1" key="1">
    <citation type="journal article" date="2014" name="Int. J. Syst. Evol. Microbiol.">
        <title>Complete genome sequence of Corynebacterium casei LMG S-19264T (=DSM 44701T), isolated from a smear-ripened cheese.</title>
        <authorList>
            <consortium name="US DOE Joint Genome Institute (JGI-PGF)"/>
            <person name="Walter F."/>
            <person name="Albersmeier A."/>
            <person name="Kalinowski J."/>
            <person name="Ruckert C."/>
        </authorList>
    </citation>
    <scope>NUCLEOTIDE SEQUENCE</scope>
    <source>
        <strain evidence="1">JCM 4637</strain>
    </source>
</reference>
<evidence type="ECO:0000313" key="2">
    <source>
        <dbReference type="Proteomes" id="UP000638353"/>
    </source>
</evidence>
<comment type="caution">
    <text evidence="1">The sequence shown here is derived from an EMBL/GenBank/DDBJ whole genome shotgun (WGS) entry which is preliminary data.</text>
</comment>
<reference evidence="1" key="2">
    <citation type="submission" date="2020-09" db="EMBL/GenBank/DDBJ databases">
        <authorList>
            <person name="Sun Q."/>
            <person name="Ohkuma M."/>
        </authorList>
    </citation>
    <scope>NUCLEOTIDE SEQUENCE</scope>
    <source>
        <strain evidence="1">JCM 4637</strain>
    </source>
</reference>